<organism evidence="2 3">
    <name type="scientific">Colletotrichum chrysophilum</name>
    <dbReference type="NCBI Taxonomy" id="1836956"/>
    <lineage>
        <taxon>Eukaryota</taxon>
        <taxon>Fungi</taxon>
        <taxon>Dikarya</taxon>
        <taxon>Ascomycota</taxon>
        <taxon>Pezizomycotina</taxon>
        <taxon>Sordariomycetes</taxon>
        <taxon>Hypocreomycetidae</taxon>
        <taxon>Glomerellales</taxon>
        <taxon>Glomerellaceae</taxon>
        <taxon>Colletotrichum</taxon>
        <taxon>Colletotrichum gloeosporioides species complex</taxon>
    </lineage>
</organism>
<dbReference type="Proteomes" id="UP001243330">
    <property type="component" value="Unassembled WGS sequence"/>
</dbReference>
<name>A0AAD9EE04_9PEZI</name>
<keyword evidence="3" id="KW-1185">Reference proteome</keyword>
<evidence type="ECO:0000313" key="2">
    <source>
        <dbReference type="EMBL" id="KAK1847754.1"/>
    </source>
</evidence>
<accession>A0AAD9EE04</accession>
<comment type="caution">
    <text evidence="2">The sequence shown here is derived from an EMBL/GenBank/DDBJ whole genome shotgun (WGS) entry which is preliminary data.</text>
</comment>
<reference evidence="2" key="1">
    <citation type="submission" date="2023-01" db="EMBL/GenBank/DDBJ databases">
        <title>Colletotrichum chrysophilum M932 genome sequence.</title>
        <authorList>
            <person name="Baroncelli R."/>
        </authorList>
    </citation>
    <scope>NUCLEOTIDE SEQUENCE</scope>
    <source>
        <strain evidence="2">M932</strain>
    </source>
</reference>
<proteinExistence type="predicted"/>
<gene>
    <name evidence="2" type="ORF">CCHR01_09596</name>
</gene>
<sequence>MTSRPLPTVRQAAPFRSAVLHVHPDSIAERINKEYEPALRMQPISKTDNLLFDIVGSDKQHTVENEKTLTPMDLANWRRRITRLSARAARDVGGEPRQAPPSRTVWPGPRRQPL</sequence>
<dbReference type="EMBL" id="JAQOWY010000192">
    <property type="protein sequence ID" value="KAK1847754.1"/>
    <property type="molecule type" value="Genomic_DNA"/>
</dbReference>
<protein>
    <submittedName>
        <fullName evidence="2">Uncharacterized protein</fullName>
    </submittedName>
</protein>
<evidence type="ECO:0000256" key="1">
    <source>
        <dbReference type="SAM" id="MobiDB-lite"/>
    </source>
</evidence>
<feature type="region of interest" description="Disordered" evidence="1">
    <location>
        <begin position="87"/>
        <end position="114"/>
    </location>
</feature>
<dbReference type="AlphaFoldDB" id="A0AAD9EE04"/>
<evidence type="ECO:0000313" key="3">
    <source>
        <dbReference type="Proteomes" id="UP001243330"/>
    </source>
</evidence>